<dbReference type="AlphaFoldDB" id="W0DN47"/>
<evidence type="ECO:0000256" key="5">
    <source>
        <dbReference type="ARBA" id="ARBA00022759"/>
    </source>
</evidence>
<keyword evidence="4 9" id="KW-0479">Metal-binding</keyword>
<evidence type="ECO:0000256" key="7">
    <source>
        <dbReference type="ARBA" id="ARBA00022842"/>
    </source>
</evidence>
<comment type="similarity">
    <text evidence="2 9">Belongs to the CRISPR-associated endoribonuclease Cas2 protein family.</text>
</comment>
<name>W0DN47_9GAMM</name>
<evidence type="ECO:0000256" key="2">
    <source>
        <dbReference type="ARBA" id="ARBA00009959"/>
    </source>
</evidence>
<comment type="cofactor">
    <cofactor evidence="1 9">
        <name>Mg(2+)</name>
        <dbReference type="ChEBI" id="CHEBI:18420"/>
    </cofactor>
</comment>
<reference evidence="10 11" key="1">
    <citation type="submission" date="2013-12" db="EMBL/GenBank/DDBJ databases">
        <authorList>
            <consortium name="DOE Joint Genome Institute"/>
            <person name="Muyzer G."/>
            <person name="Huntemann M."/>
            <person name="Han J."/>
            <person name="Chen A."/>
            <person name="Kyrpides N."/>
            <person name="Mavromatis K."/>
            <person name="Markowitz V."/>
            <person name="Palaniappan K."/>
            <person name="Ivanova N."/>
            <person name="Schaumberg A."/>
            <person name="Pati A."/>
            <person name="Liolios K."/>
            <person name="Nordberg H.P."/>
            <person name="Cantor M.N."/>
            <person name="Hua S.X."/>
            <person name="Woyke T."/>
        </authorList>
    </citation>
    <scope>NUCLEOTIDE SEQUENCE [LARGE SCALE GENOMIC DNA]</scope>
    <source>
        <strain evidence="10 11">ARh 1</strain>
    </source>
</reference>
<evidence type="ECO:0000256" key="3">
    <source>
        <dbReference type="ARBA" id="ARBA00022722"/>
    </source>
</evidence>
<proteinExistence type="inferred from homology"/>
<dbReference type="GO" id="GO:0043571">
    <property type="term" value="P:maintenance of CRISPR repeat elements"/>
    <property type="evidence" value="ECO:0007669"/>
    <property type="project" value="UniProtKB-UniRule"/>
</dbReference>
<dbReference type="HOGENOM" id="CLU_161124_1_0_6"/>
<evidence type="ECO:0000256" key="8">
    <source>
        <dbReference type="ARBA" id="ARBA00023118"/>
    </source>
</evidence>
<sequence>MALNAPRAWLICYDIADPRRLIRLHRFLKRFAQPVQYSVFYYEGSSAQLARCLHDIAGRIDHREDDVRAYPIPNPAQVDTLGRGALPDGALLHSHENPGLVTLLQALAE</sequence>
<dbReference type="Pfam" id="PF09827">
    <property type="entry name" value="CRISPR_Cas2"/>
    <property type="match status" value="1"/>
</dbReference>
<organism evidence="10 11">
    <name type="scientific">Thioalkalivibrio paradoxus ARh 1</name>
    <dbReference type="NCBI Taxonomy" id="713585"/>
    <lineage>
        <taxon>Bacteria</taxon>
        <taxon>Pseudomonadati</taxon>
        <taxon>Pseudomonadota</taxon>
        <taxon>Gammaproteobacteria</taxon>
        <taxon>Chromatiales</taxon>
        <taxon>Ectothiorhodospiraceae</taxon>
        <taxon>Thioalkalivibrio</taxon>
    </lineage>
</organism>
<keyword evidence="3 9" id="KW-0540">Nuclease</keyword>
<dbReference type="InterPro" id="IPR021127">
    <property type="entry name" value="CRISPR_associated_Cas2"/>
</dbReference>
<dbReference type="PANTHER" id="PTHR34405">
    <property type="entry name" value="CRISPR-ASSOCIATED ENDORIBONUCLEASE CAS2"/>
    <property type="match status" value="1"/>
</dbReference>
<dbReference type="OrthoDB" id="9798176at2"/>
<dbReference type="GO" id="GO:0051607">
    <property type="term" value="P:defense response to virus"/>
    <property type="evidence" value="ECO:0007669"/>
    <property type="project" value="UniProtKB-UniRule"/>
</dbReference>
<dbReference type="SUPFAM" id="SSF143430">
    <property type="entry name" value="TTP0101/SSO1404-like"/>
    <property type="match status" value="1"/>
</dbReference>
<evidence type="ECO:0000256" key="1">
    <source>
        <dbReference type="ARBA" id="ARBA00001946"/>
    </source>
</evidence>
<evidence type="ECO:0000256" key="6">
    <source>
        <dbReference type="ARBA" id="ARBA00022801"/>
    </source>
</evidence>
<dbReference type="CDD" id="cd09725">
    <property type="entry name" value="Cas2_I_II_III"/>
    <property type="match status" value="1"/>
</dbReference>
<dbReference type="EC" id="3.1.-.-" evidence="9"/>
<gene>
    <name evidence="9" type="primary">cas2</name>
    <name evidence="10" type="ORF">THITH_09235</name>
</gene>
<dbReference type="GO" id="GO:0046872">
    <property type="term" value="F:metal ion binding"/>
    <property type="evidence" value="ECO:0007669"/>
    <property type="project" value="UniProtKB-UniRule"/>
</dbReference>
<evidence type="ECO:0000313" key="10">
    <source>
        <dbReference type="EMBL" id="AHE98418.1"/>
    </source>
</evidence>
<dbReference type="HAMAP" id="MF_01471">
    <property type="entry name" value="Cas2"/>
    <property type="match status" value="1"/>
</dbReference>
<feature type="binding site" evidence="9">
    <location>
        <position position="14"/>
    </location>
    <ligand>
        <name>Mg(2+)</name>
        <dbReference type="ChEBI" id="CHEBI:18420"/>
        <note>catalytic</note>
    </ligand>
</feature>
<dbReference type="GO" id="GO:0016787">
    <property type="term" value="F:hydrolase activity"/>
    <property type="evidence" value="ECO:0007669"/>
    <property type="project" value="UniProtKB-KW"/>
</dbReference>
<dbReference type="InterPro" id="IPR019199">
    <property type="entry name" value="Virulence_VapD/CRISPR_Cas2"/>
</dbReference>
<keyword evidence="5 9" id="KW-0255">Endonuclease</keyword>
<dbReference type="KEGG" id="tti:THITH_09235"/>
<dbReference type="GO" id="GO:0004521">
    <property type="term" value="F:RNA endonuclease activity"/>
    <property type="evidence" value="ECO:0007669"/>
    <property type="project" value="InterPro"/>
</dbReference>
<dbReference type="Proteomes" id="UP000005289">
    <property type="component" value="Chromosome"/>
</dbReference>
<keyword evidence="11" id="KW-1185">Reference proteome</keyword>
<evidence type="ECO:0000313" key="11">
    <source>
        <dbReference type="Proteomes" id="UP000005289"/>
    </source>
</evidence>
<dbReference type="STRING" id="713585.THITH_09235"/>
<dbReference type="PANTHER" id="PTHR34405:SF3">
    <property type="entry name" value="CRISPR-ASSOCIATED ENDORIBONUCLEASE CAS2 3"/>
    <property type="match status" value="1"/>
</dbReference>
<comment type="subunit">
    <text evidence="9">Homodimer, forms a heterotetramer with a Cas1 homodimer.</text>
</comment>
<dbReference type="EMBL" id="CP007029">
    <property type="protein sequence ID" value="AHE98418.1"/>
    <property type="molecule type" value="Genomic_DNA"/>
</dbReference>
<keyword evidence="6 9" id="KW-0378">Hydrolase</keyword>
<keyword evidence="8 9" id="KW-0051">Antiviral defense</keyword>
<keyword evidence="7 9" id="KW-0460">Magnesium</keyword>
<protein>
    <recommendedName>
        <fullName evidence="9">CRISPR-associated endoribonuclease Cas2</fullName>
        <ecNumber evidence="9">3.1.-.-</ecNumber>
    </recommendedName>
</protein>
<accession>W0DN47</accession>
<dbReference type="RefSeq" id="WP_006747404.1">
    <property type="nucleotide sequence ID" value="NZ_CP007029.1"/>
</dbReference>
<dbReference type="NCBIfam" id="TIGR01573">
    <property type="entry name" value="cas2"/>
    <property type="match status" value="1"/>
</dbReference>
<comment type="function">
    <text evidence="9">CRISPR (clustered regularly interspaced short palindromic repeat), is an adaptive immune system that provides protection against mobile genetic elements (viruses, transposable elements and conjugative plasmids). CRISPR clusters contain sequences complementary to antecedent mobile elements and target invading nucleic acids. CRISPR clusters are transcribed and processed into CRISPR RNA (crRNA). Functions as a ssRNA-specific endoribonuclease. Involved in the integration of spacer DNA into the CRISPR cassette.</text>
</comment>
<evidence type="ECO:0000256" key="9">
    <source>
        <dbReference type="HAMAP-Rule" id="MF_01471"/>
    </source>
</evidence>
<evidence type="ECO:0000256" key="4">
    <source>
        <dbReference type="ARBA" id="ARBA00022723"/>
    </source>
</evidence>
<dbReference type="Gene3D" id="3.30.70.240">
    <property type="match status" value="1"/>
</dbReference>